<evidence type="ECO:0000313" key="2">
    <source>
        <dbReference type="EMBL" id="QDU44458.1"/>
    </source>
</evidence>
<dbReference type="PANTHER" id="PTHR32432">
    <property type="entry name" value="CELL DIVISION PROTEIN FTSA-RELATED"/>
    <property type="match status" value="1"/>
</dbReference>
<feature type="compositionally biased region" description="Basic and acidic residues" evidence="1">
    <location>
        <begin position="611"/>
        <end position="622"/>
    </location>
</feature>
<organism evidence="2 3">
    <name type="scientific">Symmachiella dynata</name>
    <dbReference type="NCBI Taxonomy" id="2527995"/>
    <lineage>
        <taxon>Bacteria</taxon>
        <taxon>Pseudomonadati</taxon>
        <taxon>Planctomycetota</taxon>
        <taxon>Planctomycetia</taxon>
        <taxon>Planctomycetales</taxon>
        <taxon>Planctomycetaceae</taxon>
        <taxon>Symmachiella</taxon>
    </lineage>
</organism>
<accession>A0A517ZPQ3</accession>
<feature type="region of interest" description="Disordered" evidence="1">
    <location>
        <begin position="611"/>
        <end position="664"/>
    </location>
</feature>
<dbReference type="EMBL" id="CP036276">
    <property type="protein sequence ID" value="QDU44458.1"/>
    <property type="molecule type" value="Genomic_DNA"/>
</dbReference>
<evidence type="ECO:0000256" key="1">
    <source>
        <dbReference type="SAM" id="MobiDB-lite"/>
    </source>
</evidence>
<dbReference type="PANTHER" id="PTHR32432:SF3">
    <property type="entry name" value="ETHANOLAMINE UTILIZATION PROTEIN EUTJ"/>
    <property type="match status" value="1"/>
</dbReference>
<protein>
    <submittedName>
        <fullName evidence="2">Competence protein A</fullName>
    </submittedName>
</protein>
<sequence length="755" mass="83458">MADTRAAWGIEIGQAGLKAIRLEYSEAADQVVATAFDFVAHPKILSQPDANPEALIHEALDTFLTRNNVEGDLISISVPGQTALARFIQLPPVESSKVAEIVKYEARQQIPFALEDVIWDYQPLGSGTEEGGFMLDAEVGLFAMKRDQVQQTLQPFLDQLVEVESIQISPLALYNFLCYDQMDLGKDDPVDPDADYTIVLDMGADNTTLLVTNGQKIWLRNVPIGGNHFTRALTKDLKLTFAKAEHLKCNATKSPDPRSVFQALRPVFNDYVSEIRRSIGYFSSVNKDAKIEKVVGVGNGFKLAGLQKFLQQNLQYQVDRVHSFDAVSGDAVLRAPLFQDNIMSFAVPYGLALQSLGLTRIHTSLLPPEITTERLIRKKKPWAIAAAASLLVGFTLSAIGYTSVMASVEKDIWSSAEERAKQVKQQAESFKSNYASATSANAALRQTGDTLVGVEEDRVYWPELYKAINECLPREVGDEGVESDDPSKKKRIQINSIRVRFIDDLTEWYVELTDAQKAEMREDDQKLAPDGPGYLVMLSCQHSYKEDDPRFTNRKWIRETILENLKQWTVQQDKVLAEIPVRKIGITHPVLAFASKEQRLPNLIPKPGQIIDDRIAKNDRGRSRGASNFGAEDDFFRDKGKRRSRGGGSGSIAKPTISTDTLPTINPTMTEIEYWEVPLTQFQIQFVWQPTPFKLRKDVDPAFAESAGDAETGEAGSADQAPGTGETNGTNDTSPTPGEPAADATPASPAGNETN</sequence>
<dbReference type="Pfam" id="PF11104">
    <property type="entry name" value="PilM_2"/>
    <property type="match status" value="1"/>
</dbReference>
<dbReference type="NCBIfam" id="TIGR01175">
    <property type="entry name" value="pilM"/>
    <property type="match status" value="1"/>
</dbReference>
<dbReference type="RefSeq" id="WP_145376817.1">
    <property type="nucleotide sequence ID" value="NZ_CP036276.1"/>
</dbReference>
<feature type="compositionally biased region" description="Polar residues" evidence="1">
    <location>
        <begin position="725"/>
        <end position="736"/>
    </location>
</feature>
<dbReference type="InterPro" id="IPR050696">
    <property type="entry name" value="FtsA/MreB"/>
</dbReference>
<dbReference type="CDD" id="cd24049">
    <property type="entry name" value="ASKHA_NBD_PilM"/>
    <property type="match status" value="1"/>
</dbReference>
<dbReference type="AlphaFoldDB" id="A0A517ZPQ3"/>
<proteinExistence type="predicted"/>
<dbReference type="SUPFAM" id="SSF53067">
    <property type="entry name" value="Actin-like ATPase domain"/>
    <property type="match status" value="2"/>
</dbReference>
<name>A0A517ZPQ3_9PLAN</name>
<dbReference type="Proteomes" id="UP000319383">
    <property type="component" value="Chromosome"/>
</dbReference>
<dbReference type="Gene3D" id="3.30.1490.300">
    <property type="match status" value="1"/>
</dbReference>
<dbReference type="Gene3D" id="3.30.420.40">
    <property type="match status" value="2"/>
</dbReference>
<dbReference type="KEGG" id="sdyn:Mal52_29400"/>
<reference evidence="2 3" key="1">
    <citation type="submission" date="2019-02" db="EMBL/GenBank/DDBJ databases">
        <title>Deep-cultivation of Planctomycetes and their phenomic and genomic characterization uncovers novel biology.</title>
        <authorList>
            <person name="Wiegand S."/>
            <person name="Jogler M."/>
            <person name="Boedeker C."/>
            <person name="Pinto D."/>
            <person name="Vollmers J."/>
            <person name="Rivas-Marin E."/>
            <person name="Kohn T."/>
            <person name="Peeters S.H."/>
            <person name="Heuer A."/>
            <person name="Rast P."/>
            <person name="Oberbeckmann S."/>
            <person name="Bunk B."/>
            <person name="Jeske O."/>
            <person name="Meyerdierks A."/>
            <person name="Storesund J.E."/>
            <person name="Kallscheuer N."/>
            <person name="Luecker S."/>
            <person name="Lage O.M."/>
            <person name="Pohl T."/>
            <person name="Merkel B.J."/>
            <person name="Hornburger P."/>
            <person name="Mueller R.-W."/>
            <person name="Bruemmer F."/>
            <person name="Labrenz M."/>
            <person name="Spormann A.M."/>
            <person name="Op den Camp H."/>
            <person name="Overmann J."/>
            <person name="Amann R."/>
            <person name="Jetten M.S.M."/>
            <person name="Mascher T."/>
            <person name="Medema M.H."/>
            <person name="Devos D.P."/>
            <person name="Kaster A.-K."/>
            <person name="Ovreas L."/>
            <person name="Rohde M."/>
            <person name="Galperin M.Y."/>
            <person name="Jogler C."/>
        </authorList>
    </citation>
    <scope>NUCLEOTIDE SEQUENCE [LARGE SCALE GENOMIC DNA]</scope>
    <source>
        <strain evidence="2 3">Mal52</strain>
    </source>
</reference>
<dbReference type="InterPro" id="IPR043129">
    <property type="entry name" value="ATPase_NBD"/>
</dbReference>
<feature type="region of interest" description="Disordered" evidence="1">
    <location>
        <begin position="704"/>
        <end position="755"/>
    </location>
</feature>
<gene>
    <name evidence="2" type="ORF">Mal52_29400</name>
</gene>
<dbReference type="InterPro" id="IPR005883">
    <property type="entry name" value="PilM"/>
</dbReference>
<keyword evidence="3" id="KW-1185">Reference proteome</keyword>
<evidence type="ECO:0000313" key="3">
    <source>
        <dbReference type="Proteomes" id="UP000319383"/>
    </source>
</evidence>